<dbReference type="EMBL" id="CP002546">
    <property type="protein sequence ID" value="ADY61548.1"/>
    <property type="molecule type" value="Genomic_DNA"/>
</dbReference>
<evidence type="ECO:0000256" key="1">
    <source>
        <dbReference type="ARBA" id="ARBA00022737"/>
    </source>
</evidence>
<dbReference type="GO" id="GO:0003824">
    <property type="term" value="F:catalytic activity"/>
    <property type="evidence" value="ECO:0007669"/>
    <property type="project" value="InterPro"/>
</dbReference>
<feature type="domain" description="Prenyltransferase alpha-alpha toroid" evidence="2">
    <location>
        <begin position="110"/>
        <end position="256"/>
    </location>
</feature>
<keyword evidence="1" id="KW-0677">Repeat</keyword>
<proteinExistence type="predicted"/>
<reference evidence="4" key="1">
    <citation type="submission" date="2011-02" db="EMBL/GenBank/DDBJ databases">
        <title>The complete genome of Planctomyces brasiliensis DSM 5305.</title>
        <authorList>
            <person name="Lucas S."/>
            <person name="Copeland A."/>
            <person name="Lapidus A."/>
            <person name="Bruce D."/>
            <person name="Goodwin L."/>
            <person name="Pitluck S."/>
            <person name="Kyrpides N."/>
            <person name="Mavromatis K."/>
            <person name="Pagani I."/>
            <person name="Ivanova N."/>
            <person name="Ovchinnikova G."/>
            <person name="Lu M."/>
            <person name="Detter J.C."/>
            <person name="Han C."/>
            <person name="Land M."/>
            <person name="Hauser L."/>
            <person name="Markowitz V."/>
            <person name="Cheng J.-F."/>
            <person name="Hugenholtz P."/>
            <person name="Woyke T."/>
            <person name="Wu D."/>
            <person name="Tindall B."/>
            <person name="Pomrenke H.G."/>
            <person name="Brambilla E."/>
            <person name="Klenk H.-P."/>
            <person name="Eisen J.A."/>
        </authorList>
    </citation>
    <scope>NUCLEOTIDE SEQUENCE [LARGE SCALE GENOMIC DNA]</scope>
    <source>
        <strain evidence="4">ATCC 49424 / DSM 5305 / JCM 21570 / NBRC 103401 / IFAM 1448</strain>
    </source>
</reference>
<dbReference type="Pfam" id="PF00432">
    <property type="entry name" value="Prenyltrans"/>
    <property type="match status" value="3"/>
</dbReference>
<feature type="domain" description="Prenyltransferase alpha-alpha toroid" evidence="2">
    <location>
        <begin position="19"/>
        <end position="72"/>
    </location>
</feature>
<keyword evidence="4" id="KW-1185">Reference proteome</keyword>
<dbReference type="OrthoDB" id="257049at2"/>
<protein>
    <submittedName>
        <fullName evidence="3">Prenyltransferase/squalene oxidase</fullName>
    </submittedName>
</protein>
<dbReference type="CDD" id="cd00688">
    <property type="entry name" value="ISOPREN_C2_like"/>
    <property type="match status" value="1"/>
</dbReference>
<dbReference type="Gene3D" id="1.50.10.20">
    <property type="match status" value="2"/>
</dbReference>
<dbReference type="AlphaFoldDB" id="F0SFU1"/>
<evidence type="ECO:0000313" key="3">
    <source>
        <dbReference type="EMBL" id="ADY61548.1"/>
    </source>
</evidence>
<dbReference type="InterPro" id="IPR001330">
    <property type="entry name" value="Prenyltrans"/>
</dbReference>
<name>F0SFU1_RUBBR</name>
<dbReference type="SUPFAM" id="SSF48239">
    <property type="entry name" value="Terpenoid cyclases/Protein prenyltransferases"/>
    <property type="match status" value="2"/>
</dbReference>
<evidence type="ECO:0000313" key="4">
    <source>
        <dbReference type="Proteomes" id="UP000006860"/>
    </source>
</evidence>
<organism evidence="3 4">
    <name type="scientific">Rubinisphaera brasiliensis (strain ATCC 49424 / DSM 5305 / JCM 21570 / IAM 15109 / NBRC 103401 / IFAM 1448)</name>
    <name type="common">Planctomyces brasiliensis</name>
    <dbReference type="NCBI Taxonomy" id="756272"/>
    <lineage>
        <taxon>Bacteria</taxon>
        <taxon>Pseudomonadati</taxon>
        <taxon>Planctomycetota</taxon>
        <taxon>Planctomycetia</taxon>
        <taxon>Planctomycetales</taxon>
        <taxon>Planctomycetaceae</taxon>
        <taxon>Rubinisphaera</taxon>
    </lineage>
</organism>
<feature type="domain" description="Prenyltransferase alpha-alpha toroid" evidence="2">
    <location>
        <begin position="261"/>
        <end position="308"/>
    </location>
</feature>
<dbReference type="RefSeq" id="WP_013630265.1">
    <property type="nucleotide sequence ID" value="NC_015174.1"/>
</dbReference>
<dbReference type="eggNOG" id="COG5029">
    <property type="taxonomic scope" value="Bacteria"/>
</dbReference>
<sequence>MHAPYLIDLAQHLQSGLSSTPTDRWERHREFILKHQCDDGGFRGREGDSDLYYTGFALRALMLLGGMNSETTDQVSSYLSGERERTHTPVDVLSWMSGALAVQLAGGPDLLAGDAAATEWTTRAFEELDSLRRDDGGYAKGPEGKLSSTYQTFLVVVTHDLFGRPVPEPGKLIDFLFDRQREDGGFVEIAPMRRSGTNPTAAAVATLKLLGAVDAPLIADVRDFLKDVQQDDGGVAANTRIPFGDALSTFTALNSLRDLQVDPAGLRFSARDFVLQGLEFPTGGFRAALWDEQADIEYTYYALGILGMTA</sequence>
<gene>
    <name evidence="3" type="ordered locus">Plabr_3971</name>
</gene>
<accession>F0SFU1</accession>
<dbReference type="Proteomes" id="UP000006860">
    <property type="component" value="Chromosome"/>
</dbReference>
<dbReference type="InterPro" id="IPR008930">
    <property type="entry name" value="Terpenoid_cyclase/PrenylTrfase"/>
</dbReference>
<dbReference type="HOGENOM" id="CLU_905081_0_0_0"/>
<dbReference type="KEGG" id="pbs:Plabr_3971"/>
<evidence type="ECO:0000259" key="2">
    <source>
        <dbReference type="Pfam" id="PF00432"/>
    </source>
</evidence>